<proteinExistence type="predicted"/>
<dbReference type="Proteomes" id="UP001165121">
    <property type="component" value="Unassembled WGS sequence"/>
</dbReference>
<feature type="transmembrane region" description="Helical" evidence="1">
    <location>
        <begin position="133"/>
        <end position="151"/>
    </location>
</feature>
<evidence type="ECO:0000313" key="2">
    <source>
        <dbReference type="EMBL" id="GMF46809.1"/>
    </source>
</evidence>
<evidence type="ECO:0000313" key="3">
    <source>
        <dbReference type="Proteomes" id="UP001165121"/>
    </source>
</evidence>
<keyword evidence="1" id="KW-0472">Membrane</keyword>
<accession>A0A9W7D189</accession>
<dbReference type="OrthoDB" id="127156at2759"/>
<sequence>MYAMADRLPGQYSVSKLAMLEEFQQGCSRLHVAAILVLTPVPCLLIHLLVEAIPLADPVTGYSRSIAFQARYFIATVLQTTSSAMVKKNCVPDFHAGSWIMLAAFGVLQAVIGTGTNAIIAFASGVFPVPFTHFTPIVPMTVVGIFVCSRGQAWGPELAKFRAKSTQVDNRLGMEILPILVYPLFTVIFMAVSSLEQLFLSLLLPVIKLALRRWFWLVTKDDVDLIGITTCCAGHWYHLLFTGIIFQNAKSYESMAAIAMFNIVQMIINCRAIVRDAIAVNKAKDHLEKHIPSAIPADSVSSVLYFANQEDVAVKLHARNPTALLSTYPGYHGKSFSVRHKNIFRGISPVLIPSKASTPQRNASVKTAQAPVLSPPPILPRKEGGFASIFPSDNSFLLGIHDNGAVVQHSLGPFESQLPPGKSTKLASDSRSTLAREAYIQSLASALHQTEMIVLRSRQSGCNSSTVDVCFGNWLHEHLRYSHQTSSGVFGDVPACVCVANPLGHRPGQVRDFKSRDSRVPSRALWQWHNFPPK</sequence>
<name>A0A9W7D189_9STRA</name>
<reference evidence="2" key="1">
    <citation type="submission" date="2023-04" db="EMBL/GenBank/DDBJ databases">
        <title>Phytophthora fragariaefolia NBRC 109709.</title>
        <authorList>
            <person name="Ichikawa N."/>
            <person name="Sato H."/>
            <person name="Tonouchi N."/>
        </authorList>
    </citation>
    <scope>NUCLEOTIDE SEQUENCE</scope>
    <source>
        <strain evidence="2">NBRC 109709</strain>
    </source>
</reference>
<keyword evidence="1" id="KW-0812">Transmembrane</keyword>
<protein>
    <submittedName>
        <fullName evidence="2">Unnamed protein product</fullName>
    </submittedName>
</protein>
<organism evidence="2 3">
    <name type="scientific">Phytophthora fragariaefolia</name>
    <dbReference type="NCBI Taxonomy" id="1490495"/>
    <lineage>
        <taxon>Eukaryota</taxon>
        <taxon>Sar</taxon>
        <taxon>Stramenopiles</taxon>
        <taxon>Oomycota</taxon>
        <taxon>Peronosporomycetes</taxon>
        <taxon>Peronosporales</taxon>
        <taxon>Peronosporaceae</taxon>
        <taxon>Phytophthora</taxon>
    </lineage>
</organism>
<keyword evidence="1" id="KW-1133">Transmembrane helix</keyword>
<dbReference type="AlphaFoldDB" id="A0A9W7D189"/>
<feature type="transmembrane region" description="Helical" evidence="1">
    <location>
        <begin position="172"/>
        <end position="192"/>
    </location>
</feature>
<dbReference type="EMBL" id="BSXT01002047">
    <property type="protein sequence ID" value="GMF46809.1"/>
    <property type="molecule type" value="Genomic_DNA"/>
</dbReference>
<feature type="transmembrane region" description="Helical" evidence="1">
    <location>
        <begin position="99"/>
        <end position="127"/>
    </location>
</feature>
<evidence type="ECO:0000256" key="1">
    <source>
        <dbReference type="SAM" id="Phobius"/>
    </source>
</evidence>
<comment type="caution">
    <text evidence="2">The sequence shown here is derived from an EMBL/GenBank/DDBJ whole genome shotgun (WGS) entry which is preliminary data.</text>
</comment>
<gene>
    <name evidence="2" type="ORF">Pfra01_001738200</name>
</gene>
<keyword evidence="3" id="KW-1185">Reference proteome</keyword>